<keyword evidence="4" id="KW-0238">DNA-binding</keyword>
<organism evidence="9">
    <name type="scientific">Verticillium alfalfae (strain VaMs.102 / ATCC MYA-4576 / FGSC 10136)</name>
    <name type="common">Verticillium wilt of alfalfa</name>
    <name type="synonym">Verticillium albo-atrum</name>
    <dbReference type="NCBI Taxonomy" id="526221"/>
    <lineage>
        <taxon>Eukaryota</taxon>
        <taxon>Fungi</taxon>
        <taxon>Dikarya</taxon>
        <taxon>Ascomycota</taxon>
        <taxon>Pezizomycotina</taxon>
        <taxon>Sordariomycetes</taxon>
        <taxon>Hypocreomycetidae</taxon>
        <taxon>Glomerellales</taxon>
        <taxon>Plectosphaerellaceae</taxon>
        <taxon>Verticillium</taxon>
    </lineage>
</organism>
<dbReference type="STRING" id="526221.C9SV56"/>
<dbReference type="KEGG" id="val:VDBG_08781"/>
<keyword evidence="2" id="KW-0862">Zinc</keyword>
<evidence type="ECO:0000256" key="1">
    <source>
        <dbReference type="ARBA" id="ARBA00022723"/>
    </source>
</evidence>
<dbReference type="PROSITE" id="PS00463">
    <property type="entry name" value="ZN2_CY6_FUNGAL_1"/>
    <property type="match status" value="1"/>
</dbReference>
<dbReference type="Pfam" id="PF00172">
    <property type="entry name" value="Zn_clus"/>
    <property type="match status" value="1"/>
</dbReference>
<evidence type="ECO:0000313" key="9">
    <source>
        <dbReference type="Proteomes" id="UP000008698"/>
    </source>
</evidence>
<keyword evidence="1" id="KW-0479">Metal-binding</keyword>
<evidence type="ECO:0000259" key="7">
    <source>
        <dbReference type="PROSITE" id="PS50048"/>
    </source>
</evidence>
<dbReference type="GO" id="GO:0000981">
    <property type="term" value="F:DNA-binding transcription factor activity, RNA polymerase II-specific"/>
    <property type="evidence" value="ECO:0007669"/>
    <property type="project" value="InterPro"/>
</dbReference>
<dbReference type="InterPro" id="IPR052360">
    <property type="entry name" value="Transcr_Regulatory_Proteins"/>
</dbReference>
<accession>C9SV56</accession>
<reference evidence="9" key="1">
    <citation type="journal article" date="2011" name="PLoS Pathog.">
        <title>Comparative genomics yields insights into niche adaptation of plant vascular wilt pathogens.</title>
        <authorList>
            <person name="Klosterman S.J."/>
            <person name="Subbarao K.V."/>
            <person name="Kang S."/>
            <person name="Veronese P."/>
            <person name="Gold S.E."/>
            <person name="Thomma B.P.H.J."/>
            <person name="Chen Z."/>
            <person name="Henrissat B."/>
            <person name="Lee Y.-H."/>
            <person name="Park J."/>
            <person name="Garcia-Pedrajas M.D."/>
            <person name="Barbara D.J."/>
            <person name="Anchieta A."/>
            <person name="de Jonge R."/>
            <person name="Santhanam P."/>
            <person name="Maruthachalam K."/>
            <person name="Atallah Z."/>
            <person name="Amyotte S.G."/>
            <person name="Paz Z."/>
            <person name="Inderbitzin P."/>
            <person name="Hayes R.J."/>
            <person name="Heiman D.I."/>
            <person name="Young S."/>
            <person name="Zeng Q."/>
            <person name="Engels R."/>
            <person name="Galagan J."/>
            <person name="Cuomo C.A."/>
            <person name="Dobinson K.F."/>
            <person name="Ma L.-J."/>
        </authorList>
    </citation>
    <scope>NUCLEOTIDE SEQUENCE [LARGE SCALE GENOMIC DNA]</scope>
    <source>
        <strain evidence="9">VaMs.102 / ATCC MYA-4576 / FGSC 10136</strain>
    </source>
</reference>
<dbReference type="RefSeq" id="XP_003000985.1">
    <property type="nucleotide sequence ID" value="XM_003000939.1"/>
</dbReference>
<dbReference type="PROSITE" id="PS50048">
    <property type="entry name" value="ZN2_CY6_FUNGAL_2"/>
    <property type="match status" value="1"/>
</dbReference>
<evidence type="ECO:0000256" key="5">
    <source>
        <dbReference type="ARBA" id="ARBA00023163"/>
    </source>
</evidence>
<dbReference type="HOGENOM" id="CLU_011409_3_0_1"/>
<evidence type="ECO:0000256" key="4">
    <source>
        <dbReference type="ARBA" id="ARBA00023125"/>
    </source>
</evidence>
<keyword evidence="3" id="KW-0805">Transcription regulation</keyword>
<dbReference type="SMART" id="SM00066">
    <property type="entry name" value="GAL4"/>
    <property type="match status" value="1"/>
</dbReference>
<keyword evidence="6" id="KW-0539">Nucleus</keyword>
<evidence type="ECO:0000256" key="3">
    <source>
        <dbReference type="ARBA" id="ARBA00023015"/>
    </source>
</evidence>
<feature type="domain" description="Zn(2)-C6 fungal-type" evidence="7">
    <location>
        <begin position="24"/>
        <end position="52"/>
    </location>
</feature>
<evidence type="ECO:0000256" key="6">
    <source>
        <dbReference type="ARBA" id="ARBA00023242"/>
    </source>
</evidence>
<evidence type="ECO:0000256" key="2">
    <source>
        <dbReference type="ARBA" id="ARBA00022833"/>
    </source>
</evidence>
<dbReference type="OrthoDB" id="3145928at2759"/>
<keyword evidence="5" id="KW-0804">Transcription</keyword>
<proteinExistence type="predicted"/>
<dbReference type="InterPro" id="IPR001138">
    <property type="entry name" value="Zn2Cys6_DnaBD"/>
</dbReference>
<protein>
    <submittedName>
        <fullName evidence="8">C6 zinc finger domain-containing protein</fullName>
    </submittedName>
</protein>
<sequence length="484" mass="53884">MARSQVGPRTTPKTRSVTSRVKTGCDTCKSRRVKCDERWPFCWRCASAGLSCKGYGVWGGGGNPAEPFAQCLTLRRSNNPGPPGFLREEDPQVLEWFFRRMISKLQGVFPFPFWATLVPQACYGEPVIRSCVLALSSAHRRAVTRQCTVVGKALDDLDPVTLRHYNAAIGMLNEIQSDNGRASIRVALIACLMFVTLEYLLKRHQQGLMHLKHGLQILRDDRNNSRHEPADEWLADAFSRLDIQARLLSSLIMEPANLGNEVNNTVTSVWTSLHQARTRLDHLMTEALHLDSQSRIAESSANVGRLFEALVIQKRLQRDLYAWLTAYQKWQADWPSFSLQEQLARQVLLVYHTMAGIITAVALNQGDEARYDGHTLQFASIVSLSKGIFSAALPSTNRQRSAGDEPNTGQFSFSSDSGLVPPLFYTSLKCRHAKVRRGALHLLATKTTQEGIWDGSMAAPIAAEVIRLEEAVGGDPQKVSDIRG</sequence>
<dbReference type="EMBL" id="DS985226">
    <property type="protein sequence ID" value="EEY22671.1"/>
    <property type="molecule type" value="Genomic_DNA"/>
</dbReference>
<dbReference type="SUPFAM" id="SSF57701">
    <property type="entry name" value="Zn2/Cys6 DNA-binding domain"/>
    <property type="match status" value="1"/>
</dbReference>
<keyword evidence="9" id="KW-1185">Reference proteome</keyword>
<dbReference type="eggNOG" id="ENOG502S0GT">
    <property type="taxonomic scope" value="Eukaryota"/>
</dbReference>
<dbReference type="GeneID" id="9534374"/>
<dbReference type="PANTHER" id="PTHR36206">
    <property type="entry name" value="ASPERCRYPTIN BIOSYNTHESIS CLUSTER-SPECIFIC TRANSCRIPTION REGULATOR ATNN-RELATED"/>
    <property type="match status" value="1"/>
</dbReference>
<dbReference type="OMA" id="YNKAIQH"/>
<dbReference type="Proteomes" id="UP000008698">
    <property type="component" value="Unassembled WGS sequence"/>
</dbReference>
<dbReference type="InterPro" id="IPR036864">
    <property type="entry name" value="Zn2-C6_fun-type_DNA-bd_sf"/>
</dbReference>
<dbReference type="AlphaFoldDB" id="C9SV56"/>
<gene>
    <name evidence="8" type="ORF">VDBG_08781</name>
</gene>
<dbReference type="Gene3D" id="4.10.240.10">
    <property type="entry name" value="Zn(2)-C6 fungal-type DNA-binding domain"/>
    <property type="match status" value="1"/>
</dbReference>
<dbReference type="CDD" id="cd00067">
    <property type="entry name" value="GAL4"/>
    <property type="match status" value="1"/>
</dbReference>
<dbReference type="GO" id="GO:0003677">
    <property type="term" value="F:DNA binding"/>
    <property type="evidence" value="ECO:0007669"/>
    <property type="project" value="UniProtKB-KW"/>
</dbReference>
<dbReference type="PANTHER" id="PTHR36206:SF16">
    <property type="entry name" value="TRANSCRIPTION FACTOR DOMAIN-CONTAINING PROTEIN-RELATED"/>
    <property type="match status" value="1"/>
</dbReference>
<dbReference type="GO" id="GO:0008270">
    <property type="term" value="F:zinc ion binding"/>
    <property type="evidence" value="ECO:0007669"/>
    <property type="project" value="InterPro"/>
</dbReference>
<evidence type="ECO:0000313" key="8">
    <source>
        <dbReference type="EMBL" id="EEY22671.1"/>
    </source>
</evidence>
<name>C9SV56_VERA1</name>